<comment type="caution">
    <text evidence="1">The sequence shown here is derived from an EMBL/GenBank/DDBJ whole genome shotgun (WGS) entry which is preliminary data.</text>
</comment>
<sequence>MIFTNLLGSVVSTVKIFCQNILGNVKICKSIWRCAECRLVCYNVEAQNNFGEATETLTLAVVGFPVVQIAIIPLVRDRNYRFKGTGKKALYPMTLNTAINHYLGKKLEQQWKHIWFQ</sequence>
<proteinExistence type="predicted"/>
<evidence type="ECO:0000313" key="1">
    <source>
        <dbReference type="EMBL" id="GBL08724.1"/>
    </source>
</evidence>
<dbReference type="AlphaFoldDB" id="A0A2Z6UGX2"/>
<dbReference type="Proteomes" id="UP000248272">
    <property type="component" value="Unassembled WGS sequence"/>
</dbReference>
<name>A0A2Z6UGX2_MICAE</name>
<reference evidence="1 2" key="1">
    <citation type="journal article" date="2018" name="Front. Microbiol.">
        <title>Adaptation of the Freshwater Bloom-Forming Cyanobacterium Microcystis aeruginosa to Brackish Water Is Driven by Recent Horizontal Transfer of Sucrose Genes.</title>
        <authorList>
            <person name="Tanabe Y."/>
            <person name="Hodoki Y."/>
            <person name="Sano T."/>
            <person name="Tada K."/>
            <person name="Watanabe M.M."/>
        </authorList>
    </citation>
    <scope>NUCLEOTIDE SEQUENCE [LARGE SCALE GENOMIC DNA]</scope>
    <source>
        <strain evidence="1 2">Sj</strain>
    </source>
</reference>
<dbReference type="EMBL" id="BDSG01000003">
    <property type="protein sequence ID" value="GBL08724.1"/>
    <property type="molecule type" value="Genomic_DNA"/>
</dbReference>
<evidence type="ECO:0000313" key="2">
    <source>
        <dbReference type="Proteomes" id="UP000248272"/>
    </source>
</evidence>
<organism evidence="1 2">
    <name type="scientific">Microcystis aeruginosa Sj</name>
    <dbReference type="NCBI Taxonomy" id="1979544"/>
    <lineage>
        <taxon>Bacteria</taxon>
        <taxon>Bacillati</taxon>
        <taxon>Cyanobacteriota</taxon>
        <taxon>Cyanophyceae</taxon>
        <taxon>Oscillatoriophycideae</taxon>
        <taxon>Chroococcales</taxon>
        <taxon>Microcystaceae</taxon>
        <taxon>Microcystis</taxon>
    </lineage>
</organism>
<gene>
    <name evidence="1" type="ORF">MSj_00198</name>
</gene>
<protein>
    <submittedName>
        <fullName evidence="1">Uncharacterized protein</fullName>
    </submittedName>
</protein>
<accession>A0A2Z6UGX2</accession>